<organism evidence="2 3">
    <name type="scientific">Laceyella sediminis</name>
    <dbReference type="NCBI Taxonomy" id="573074"/>
    <lineage>
        <taxon>Bacteria</taxon>
        <taxon>Bacillati</taxon>
        <taxon>Bacillota</taxon>
        <taxon>Bacilli</taxon>
        <taxon>Bacillales</taxon>
        <taxon>Thermoactinomycetaceae</taxon>
        <taxon>Laceyella</taxon>
    </lineage>
</organism>
<dbReference type="EMBL" id="PVTZ01000001">
    <property type="protein sequence ID" value="PRZ17304.1"/>
    <property type="molecule type" value="Genomic_DNA"/>
</dbReference>
<sequence>MSSRHLGFGWFALSIYLIGIHFFATAIMFFTPSKENDGGTMYFMLHTSPPREFWLLLWCFILVFFITGLIMIFRKSKPIYKYTLTGFATLSCSIYLYGQYFLFESLGVGLYGWTHSKMIAQYLRSHSFYYFSFVWLMIILFIIGLILLFLSLKNKRLTNYDK</sequence>
<keyword evidence="3" id="KW-1185">Reference proteome</keyword>
<evidence type="ECO:0000313" key="2">
    <source>
        <dbReference type="EMBL" id="PRZ17304.1"/>
    </source>
</evidence>
<name>A0ABX5ETK2_9BACL</name>
<gene>
    <name evidence="2" type="ORF">CLV36_101408</name>
</gene>
<feature type="transmembrane region" description="Helical" evidence="1">
    <location>
        <begin position="53"/>
        <end position="73"/>
    </location>
</feature>
<feature type="transmembrane region" description="Helical" evidence="1">
    <location>
        <begin position="7"/>
        <end position="33"/>
    </location>
</feature>
<evidence type="ECO:0000256" key="1">
    <source>
        <dbReference type="SAM" id="Phobius"/>
    </source>
</evidence>
<accession>A0ABX5ETK2</accession>
<feature type="transmembrane region" description="Helical" evidence="1">
    <location>
        <begin position="94"/>
        <end position="113"/>
    </location>
</feature>
<comment type="caution">
    <text evidence="2">The sequence shown here is derived from an EMBL/GenBank/DDBJ whole genome shotgun (WGS) entry which is preliminary data.</text>
</comment>
<proteinExistence type="predicted"/>
<keyword evidence="1" id="KW-0472">Membrane</keyword>
<evidence type="ECO:0008006" key="4">
    <source>
        <dbReference type="Google" id="ProtNLM"/>
    </source>
</evidence>
<keyword evidence="1" id="KW-0812">Transmembrane</keyword>
<reference evidence="2 3" key="1">
    <citation type="submission" date="2018-03" db="EMBL/GenBank/DDBJ databases">
        <title>Genomic Encyclopedia of Archaeal and Bacterial Type Strains, Phase II (KMG-II): from individual species to whole genera.</title>
        <authorList>
            <person name="Goeker M."/>
        </authorList>
    </citation>
    <scope>NUCLEOTIDE SEQUENCE [LARGE SCALE GENOMIC DNA]</scope>
    <source>
        <strain evidence="2 3">RHA1</strain>
    </source>
</reference>
<keyword evidence="1" id="KW-1133">Transmembrane helix</keyword>
<protein>
    <recommendedName>
        <fullName evidence="4">DUF3995 domain-containing protein</fullName>
    </recommendedName>
</protein>
<evidence type="ECO:0000313" key="3">
    <source>
        <dbReference type="Proteomes" id="UP000238836"/>
    </source>
</evidence>
<dbReference type="Proteomes" id="UP000238836">
    <property type="component" value="Unassembled WGS sequence"/>
</dbReference>
<feature type="transmembrane region" description="Helical" evidence="1">
    <location>
        <begin position="128"/>
        <end position="152"/>
    </location>
</feature>